<dbReference type="InterPro" id="IPR005162">
    <property type="entry name" value="Retrotrans_gag_dom"/>
</dbReference>
<protein>
    <recommendedName>
        <fullName evidence="3">CCHC-type domain-containing protein</fullName>
    </recommendedName>
</protein>
<keyword evidence="5" id="KW-1185">Reference proteome</keyword>
<evidence type="ECO:0000256" key="1">
    <source>
        <dbReference type="PROSITE-ProRule" id="PRU00047"/>
    </source>
</evidence>
<dbReference type="GO" id="GO:0008270">
    <property type="term" value="F:zinc ion binding"/>
    <property type="evidence" value="ECO:0007669"/>
    <property type="project" value="UniProtKB-KW"/>
</dbReference>
<dbReference type="PROSITE" id="PS50158">
    <property type="entry name" value="ZF_CCHC"/>
    <property type="match status" value="1"/>
</dbReference>
<feature type="compositionally biased region" description="Polar residues" evidence="2">
    <location>
        <begin position="250"/>
        <end position="260"/>
    </location>
</feature>
<feature type="region of interest" description="Disordered" evidence="2">
    <location>
        <begin position="167"/>
        <end position="265"/>
    </location>
</feature>
<organism evidence="4 5">
    <name type="scientific">Lolium multiflorum</name>
    <name type="common">Italian ryegrass</name>
    <name type="synonym">Lolium perenne subsp. multiflorum</name>
    <dbReference type="NCBI Taxonomy" id="4521"/>
    <lineage>
        <taxon>Eukaryota</taxon>
        <taxon>Viridiplantae</taxon>
        <taxon>Streptophyta</taxon>
        <taxon>Embryophyta</taxon>
        <taxon>Tracheophyta</taxon>
        <taxon>Spermatophyta</taxon>
        <taxon>Magnoliopsida</taxon>
        <taxon>Liliopsida</taxon>
        <taxon>Poales</taxon>
        <taxon>Poaceae</taxon>
        <taxon>BOP clade</taxon>
        <taxon>Pooideae</taxon>
        <taxon>Poodae</taxon>
        <taxon>Poeae</taxon>
        <taxon>Poeae Chloroplast Group 2 (Poeae type)</taxon>
        <taxon>Loliodinae</taxon>
        <taxon>Loliinae</taxon>
        <taxon>Lolium</taxon>
    </lineage>
</organism>
<feature type="domain" description="CCHC-type" evidence="3">
    <location>
        <begin position="271"/>
        <end position="286"/>
    </location>
</feature>
<sequence>MMQLLQTMMADREVERAERQANLAALQQIAQNNQGHHDHPGSKLKNFQNTNPPVFNKTEEPLDADDWLQTMENNLEVAQVEAAEKVLFATHYLAGPARAWWTSTRAMNAGQMMTWEDFKIKFSKYHVPQGLIKKMRDEFRELKQGRMSVVEYRDRFLTLSRLSQMEGKLHQANENRKRRMMNQSGPHHNQKYRNNSSGGFTPRYNKPPAELSPQLHQQQRRTPKHGGNNNNNNNRPNNSNNNGNNNNPNTAPRTGSNATPVNPKDKSTVNCYECGVVGHFSKECPKKLARLPPIPKTCSTTAPLCLEEGTEQQQRTFLPHDCRSSGSTPDNANMSLVFPTLHCVEWTPAQVDSCTTVTRSATPRRAQGVHMRAGTRLASAADTPGHVVVPSARATSALARCTKRVLTSPAVAQTWPLARGNAAGDAHSDDHPPLPESSRQAHRRCSASFSPQSRLA</sequence>
<name>A0AAD8TTS2_LOLMU</name>
<feature type="region of interest" description="Disordered" evidence="2">
    <location>
        <begin position="32"/>
        <end position="54"/>
    </location>
</feature>
<feature type="region of interest" description="Disordered" evidence="2">
    <location>
        <begin position="420"/>
        <end position="456"/>
    </location>
</feature>
<dbReference type="SMART" id="SM00343">
    <property type="entry name" value="ZnF_C2HC"/>
    <property type="match status" value="1"/>
</dbReference>
<evidence type="ECO:0000256" key="2">
    <source>
        <dbReference type="SAM" id="MobiDB-lite"/>
    </source>
</evidence>
<keyword evidence="1" id="KW-0479">Metal-binding</keyword>
<dbReference type="InterPro" id="IPR036875">
    <property type="entry name" value="Znf_CCHC_sf"/>
</dbReference>
<dbReference type="EMBL" id="JAUUTY010000001">
    <property type="protein sequence ID" value="KAK1691933.1"/>
    <property type="molecule type" value="Genomic_DNA"/>
</dbReference>
<dbReference type="AlphaFoldDB" id="A0AAD8TTS2"/>
<dbReference type="Pfam" id="PF03732">
    <property type="entry name" value="Retrotrans_gag"/>
    <property type="match status" value="1"/>
</dbReference>
<dbReference type="Proteomes" id="UP001231189">
    <property type="component" value="Unassembled WGS sequence"/>
</dbReference>
<reference evidence="4" key="1">
    <citation type="submission" date="2023-07" db="EMBL/GenBank/DDBJ databases">
        <title>A chromosome-level genome assembly of Lolium multiflorum.</title>
        <authorList>
            <person name="Chen Y."/>
            <person name="Copetti D."/>
            <person name="Kolliker R."/>
            <person name="Studer B."/>
        </authorList>
    </citation>
    <scope>NUCLEOTIDE SEQUENCE</scope>
    <source>
        <strain evidence="4">02402/16</strain>
        <tissue evidence="4">Leaf</tissue>
    </source>
</reference>
<accession>A0AAD8TTS2</accession>
<comment type="caution">
    <text evidence="4">The sequence shown here is derived from an EMBL/GenBank/DDBJ whole genome shotgun (WGS) entry which is preliminary data.</text>
</comment>
<dbReference type="GO" id="GO:0003676">
    <property type="term" value="F:nucleic acid binding"/>
    <property type="evidence" value="ECO:0007669"/>
    <property type="project" value="InterPro"/>
</dbReference>
<dbReference type="SUPFAM" id="SSF57756">
    <property type="entry name" value="Retrovirus zinc finger-like domains"/>
    <property type="match status" value="1"/>
</dbReference>
<feature type="compositionally biased region" description="Low complexity" evidence="2">
    <location>
        <begin position="226"/>
        <end position="249"/>
    </location>
</feature>
<feature type="compositionally biased region" description="Polar residues" evidence="2">
    <location>
        <begin position="447"/>
        <end position="456"/>
    </location>
</feature>
<evidence type="ECO:0000313" key="5">
    <source>
        <dbReference type="Proteomes" id="UP001231189"/>
    </source>
</evidence>
<dbReference type="InterPro" id="IPR001878">
    <property type="entry name" value="Znf_CCHC"/>
</dbReference>
<gene>
    <name evidence="4" type="ORF">QYE76_008630</name>
</gene>
<dbReference type="Gene3D" id="4.10.60.10">
    <property type="entry name" value="Zinc finger, CCHC-type"/>
    <property type="match status" value="1"/>
</dbReference>
<evidence type="ECO:0000259" key="3">
    <source>
        <dbReference type="PROSITE" id="PS50158"/>
    </source>
</evidence>
<dbReference type="Pfam" id="PF00098">
    <property type="entry name" value="zf-CCHC"/>
    <property type="match status" value="1"/>
</dbReference>
<keyword evidence="1" id="KW-0863">Zinc-finger</keyword>
<proteinExistence type="predicted"/>
<feature type="compositionally biased region" description="Polar residues" evidence="2">
    <location>
        <begin position="181"/>
        <end position="199"/>
    </location>
</feature>
<evidence type="ECO:0000313" key="4">
    <source>
        <dbReference type="EMBL" id="KAK1691933.1"/>
    </source>
</evidence>
<keyword evidence="1" id="KW-0862">Zinc</keyword>